<gene>
    <name evidence="1" type="ORF">DS843_17210</name>
</gene>
<dbReference type="Proteomes" id="UP000480854">
    <property type="component" value="Unassembled WGS sequence"/>
</dbReference>
<keyword evidence="2" id="KW-1185">Reference proteome</keyword>
<dbReference type="AlphaFoldDB" id="A0A9W7NI10"/>
<dbReference type="EMBL" id="QOKW01000013">
    <property type="protein sequence ID" value="KAA0679245.1"/>
    <property type="molecule type" value="Genomic_DNA"/>
</dbReference>
<sequence length="117" mass="13168">MHRRELLTTTANPDARHDYLVELSGEPAPGTRLTLRYVPDRLIAKPDGFAAYLASAPTDGTLEGLALSTLDDVNNELVPRWAEVTAERSSPVPHRVLVEDRQPNWDNPHLFSRMKRI</sequence>
<evidence type="ECO:0000313" key="2">
    <source>
        <dbReference type="Proteomes" id="UP000480854"/>
    </source>
</evidence>
<evidence type="ECO:0000313" key="1">
    <source>
        <dbReference type="EMBL" id="KAA0679245.1"/>
    </source>
</evidence>
<dbReference type="OrthoDB" id="8449321at2"/>
<organism evidence="1 2">
    <name type="scientific">Roseomonas genomospecies 6</name>
    <dbReference type="NCBI Taxonomy" id="214106"/>
    <lineage>
        <taxon>Bacteria</taxon>
        <taxon>Pseudomonadati</taxon>
        <taxon>Pseudomonadota</taxon>
        <taxon>Alphaproteobacteria</taxon>
        <taxon>Acetobacterales</taxon>
        <taxon>Roseomonadaceae</taxon>
        <taxon>Roseomonas</taxon>
    </lineage>
</organism>
<comment type="caution">
    <text evidence="1">The sequence shown here is derived from an EMBL/GenBank/DDBJ whole genome shotgun (WGS) entry which is preliminary data.</text>
</comment>
<proteinExistence type="predicted"/>
<accession>A0A9W7NI10</accession>
<protein>
    <submittedName>
        <fullName evidence="1">Uncharacterized protein</fullName>
    </submittedName>
</protein>
<dbReference type="RefSeq" id="WP_149470107.1">
    <property type="nucleotide sequence ID" value="NZ_QOKW01000013.1"/>
</dbReference>
<reference evidence="1 2" key="1">
    <citation type="submission" date="2018-07" db="EMBL/GenBank/DDBJ databases">
        <title>Genome sequence of Azospirillum sp. ATCC 49961.</title>
        <authorList>
            <person name="Sant'Anna F.H."/>
            <person name="Baldani J.I."/>
            <person name="Zilli J.E."/>
            <person name="Reis V.M."/>
            <person name="Hartmann A."/>
            <person name="Cruz L."/>
            <person name="de Souza E.M."/>
            <person name="de Oliveira Pedrosa F."/>
            <person name="Passaglia L.M.P."/>
        </authorList>
    </citation>
    <scope>NUCLEOTIDE SEQUENCE [LARGE SCALE GENOMIC DNA]</scope>
    <source>
        <strain evidence="1 2">ATCC 49961</strain>
    </source>
</reference>
<name>A0A9W7NI10_9PROT</name>